<dbReference type="InterPro" id="IPR035587">
    <property type="entry name" value="DUS-like_FMN-bd"/>
</dbReference>
<dbReference type="Proteomes" id="UP000709351">
    <property type="component" value="Unassembled WGS sequence"/>
</dbReference>
<evidence type="ECO:0000313" key="2">
    <source>
        <dbReference type="EMBL" id="MBF1284292.1"/>
    </source>
</evidence>
<dbReference type="EMBL" id="JABZRD010000451">
    <property type="protein sequence ID" value="MBF1284292.1"/>
    <property type="molecule type" value="Genomic_DNA"/>
</dbReference>
<comment type="caution">
    <text evidence="2">The sequence shown here is derived from an EMBL/GenBank/DDBJ whole genome shotgun (WGS) entry which is preliminary data.</text>
</comment>
<dbReference type="SUPFAM" id="SSF51395">
    <property type="entry name" value="FMN-linked oxidoreductases"/>
    <property type="match status" value="1"/>
</dbReference>
<name>A0A930DQ80_9FIRM</name>
<dbReference type="Pfam" id="PF01207">
    <property type="entry name" value="Dus"/>
    <property type="match status" value="1"/>
</dbReference>
<dbReference type="InterPro" id="IPR024036">
    <property type="entry name" value="tRNA-dHydroUridine_Synthase_C"/>
</dbReference>
<protein>
    <submittedName>
        <fullName evidence="2">tRNA-dihydrouridine synthase</fullName>
    </submittedName>
</protein>
<reference evidence="2" key="1">
    <citation type="submission" date="2020-04" db="EMBL/GenBank/DDBJ databases">
        <title>Deep metagenomics examines the oral microbiome during advanced dental caries in children, revealing novel taxa and co-occurrences with host molecules.</title>
        <authorList>
            <person name="Baker J.L."/>
            <person name="Morton J.T."/>
            <person name="Dinis M."/>
            <person name="Alvarez R."/>
            <person name="Tran N.C."/>
            <person name="Knight R."/>
            <person name="Edlund A."/>
        </authorList>
    </citation>
    <scope>NUCLEOTIDE SEQUENCE</scope>
    <source>
        <strain evidence="2">JCVI_24_bin.2</strain>
    </source>
</reference>
<dbReference type="GO" id="GO:0016491">
    <property type="term" value="F:oxidoreductase activity"/>
    <property type="evidence" value="ECO:0007669"/>
    <property type="project" value="InterPro"/>
</dbReference>
<evidence type="ECO:0000259" key="1">
    <source>
        <dbReference type="Pfam" id="PF01207"/>
    </source>
</evidence>
<dbReference type="AlphaFoldDB" id="A0A930DQ80"/>
<organism evidence="2 3">
    <name type="scientific">Oribacterium parvum</name>
    <dbReference type="NCBI Taxonomy" id="1501329"/>
    <lineage>
        <taxon>Bacteria</taxon>
        <taxon>Bacillati</taxon>
        <taxon>Bacillota</taxon>
        <taxon>Clostridia</taxon>
        <taxon>Lachnospirales</taxon>
        <taxon>Lachnospiraceae</taxon>
        <taxon>Oribacterium</taxon>
    </lineage>
</organism>
<feature type="domain" description="DUS-like FMN-binding" evidence="1">
    <location>
        <begin position="3"/>
        <end position="94"/>
    </location>
</feature>
<accession>A0A930DQ80</accession>
<dbReference type="Gene3D" id="1.10.1200.80">
    <property type="entry name" value="Putative flavin oxidoreducatase, domain 2"/>
    <property type="match status" value="1"/>
</dbReference>
<feature type="non-terminal residue" evidence="2">
    <location>
        <position position="1"/>
    </location>
</feature>
<evidence type="ECO:0000313" key="3">
    <source>
        <dbReference type="Proteomes" id="UP000709351"/>
    </source>
</evidence>
<sequence length="104" mass="12177">LLSTGVDGISLGRGVQGNPFLIRRIRSLLEKGMQEPPLSLPERKEMMLRHLRLMEQIKGEHLALLEMRKHLSWYMEGLPDAARWRKEVNQEQDLRAVYRMVQSL</sequence>
<proteinExistence type="predicted"/>
<gene>
    <name evidence="2" type="ORF">HXM93_07175</name>
</gene>